<dbReference type="RefSeq" id="WP_386721704.1">
    <property type="nucleotide sequence ID" value="NZ_JBHRSZ010000005.1"/>
</dbReference>
<accession>A0ABV7HDN6</accession>
<dbReference type="Proteomes" id="UP001595476">
    <property type="component" value="Unassembled WGS sequence"/>
</dbReference>
<keyword evidence="2" id="KW-1185">Reference proteome</keyword>
<proteinExistence type="predicted"/>
<protein>
    <submittedName>
        <fullName evidence="1">Uncharacterized protein</fullName>
    </submittedName>
</protein>
<evidence type="ECO:0000313" key="2">
    <source>
        <dbReference type="Proteomes" id="UP001595476"/>
    </source>
</evidence>
<evidence type="ECO:0000313" key="1">
    <source>
        <dbReference type="EMBL" id="MFC3151994.1"/>
    </source>
</evidence>
<comment type="caution">
    <text evidence="1">The sequence shown here is derived from an EMBL/GenBank/DDBJ whole genome shotgun (WGS) entry which is preliminary data.</text>
</comment>
<name>A0ABV7HDN6_9GAMM</name>
<organism evidence="1 2">
    <name type="scientific">Litoribrevibacter euphylliae</name>
    <dbReference type="NCBI Taxonomy" id="1834034"/>
    <lineage>
        <taxon>Bacteria</taxon>
        <taxon>Pseudomonadati</taxon>
        <taxon>Pseudomonadota</taxon>
        <taxon>Gammaproteobacteria</taxon>
        <taxon>Oceanospirillales</taxon>
        <taxon>Oceanospirillaceae</taxon>
        <taxon>Litoribrevibacter</taxon>
    </lineage>
</organism>
<reference evidence="2" key="1">
    <citation type="journal article" date="2019" name="Int. J. Syst. Evol. Microbiol.">
        <title>The Global Catalogue of Microorganisms (GCM) 10K type strain sequencing project: providing services to taxonomists for standard genome sequencing and annotation.</title>
        <authorList>
            <consortium name="The Broad Institute Genomics Platform"/>
            <consortium name="The Broad Institute Genome Sequencing Center for Infectious Disease"/>
            <person name="Wu L."/>
            <person name="Ma J."/>
        </authorList>
    </citation>
    <scope>NUCLEOTIDE SEQUENCE [LARGE SCALE GENOMIC DNA]</scope>
    <source>
        <strain evidence="2">KCTC 52438</strain>
    </source>
</reference>
<dbReference type="PROSITE" id="PS51257">
    <property type="entry name" value="PROKAR_LIPOPROTEIN"/>
    <property type="match status" value="1"/>
</dbReference>
<sequence>MLLNAFKPAIVTGLAASLLTLVGCVPSSQGQYDHIIKLGERPLPESQHIPTDAELAGNPTNVWVYIESNRRTDKLDIEDEILSRWVEAMRKSGITLHSPPKDSMGYLGQIYGKRSPNQTTLKELIQQAGYSSSGEYLGRQTVDYVVEVKVNRSTYEDSYSAPTYIPFMDPKRPGSCDYEMEAHLDINIKPLPEYRTLKSYWLESQESDDLEGFNCPPRSHHNAKNLYKQMRKDILEQIGECGGVALQRFLAPTGYILNYFSDGKDHIFDISGGTAAGFQSGQNLKIYRIDALGKHQGDLLGEATVEEAKPKHSLIKVSDPELIEQIQKYDLVKVENGNLLSNTYNTVNCSGNITEL</sequence>
<gene>
    <name evidence="1" type="ORF">ACFOEK_13210</name>
</gene>
<dbReference type="EMBL" id="JBHRSZ010000005">
    <property type="protein sequence ID" value="MFC3151994.1"/>
    <property type="molecule type" value="Genomic_DNA"/>
</dbReference>